<evidence type="ECO:0008006" key="4">
    <source>
        <dbReference type="Google" id="ProtNLM"/>
    </source>
</evidence>
<dbReference type="Proteomes" id="UP000612899">
    <property type="component" value="Unassembled WGS sequence"/>
</dbReference>
<dbReference type="EMBL" id="BONY01000036">
    <property type="protein sequence ID" value="GIH07411.1"/>
    <property type="molecule type" value="Genomic_DNA"/>
</dbReference>
<feature type="region of interest" description="Disordered" evidence="1">
    <location>
        <begin position="599"/>
        <end position="631"/>
    </location>
</feature>
<feature type="region of interest" description="Disordered" evidence="1">
    <location>
        <begin position="193"/>
        <end position="260"/>
    </location>
</feature>
<comment type="caution">
    <text evidence="2">The sequence shown here is derived from an EMBL/GenBank/DDBJ whole genome shotgun (WGS) entry which is preliminary data.</text>
</comment>
<reference evidence="2" key="1">
    <citation type="submission" date="2021-01" db="EMBL/GenBank/DDBJ databases">
        <title>Whole genome shotgun sequence of Rhizocola hellebori NBRC 109834.</title>
        <authorList>
            <person name="Komaki H."/>
            <person name="Tamura T."/>
        </authorList>
    </citation>
    <scope>NUCLEOTIDE SEQUENCE</scope>
    <source>
        <strain evidence="2">NBRC 109834</strain>
    </source>
</reference>
<sequence length="830" mass="90164">MPVKRDYVRDSQGQFAETPGGSAGVSALNAIAGIDVMDAEKYADVYGDVLNDAGVDLGNDGDEMGLTARFFERGDLHVVLDLEDGKRQVFEDMDPEGMRQLAYNLEDVLAVDEDEFEPDDPYDDVVADADSDKHGFYVAKNGVGDIRIRPPDAAEDDYLEMSAEQALEFSEALLNIADSYEEHFDEIVDGSEDAKAVKHPGHPDQSVHGRRRKPPSIDIPAVSLPQPEPEQAPTRKPPARPKPPKPKPPKPASAARLPVYVPPKSLTAAERARATKLIEADPNITATVHERHGRISWSGMLSDDDAAWLQSVHDREPAFVNRLAQTARINRRIGDAAKKAGQTPAVYKKDVAARLGELLDGKPVAVRVRDETALRGILSGGRFKTSLEGAKRAPHLSTDADARRLGEQILGISPETPPELRPVYGYVAIHGIEPALSEGKKISGIAQREGQEDVLSVYGKVQVVLKPEVRGRSTATVGDSLDEIGWIRPSPLDSPSAESVVAHDLEWMDDPGWTRTGYVEAQVHGGVRTEDIAEVVFPADPQPLTAAALDDAGIAWRVLKPNGSKAVKRTYVRDSQGQFAETPGGDAASDAWASLRDRQQRVEASSSSPVRESRRNGGFMGGTAREVHADGTTTIHKQLEDDRDSDALTGVRQADAEELGSLVANAVGLRAPAVHRVGPTDLHMELMDGKHIEHSSMSPWQRPPQELAESDQGVLLGLLDIVIGNPDRHAGNYLVGDDGAIIPLDHALSFGKHGSAGLGGGFSGPFMNDARNDWPEKIDISPEDMDLIRERLDGIKGDFERLGRTDWWDQMIENLDTIAERASGTRRRVA</sequence>
<feature type="compositionally biased region" description="Basic residues" evidence="1">
    <location>
        <begin position="237"/>
        <end position="248"/>
    </location>
</feature>
<feature type="compositionally biased region" description="Basic and acidic residues" evidence="1">
    <location>
        <begin position="193"/>
        <end position="207"/>
    </location>
</feature>
<proteinExistence type="predicted"/>
<organism evidence="2 3">
    <name type="scientific">Rhizocola hellebori</name>
    <dbReference type="NCBI Taxonomy" id="1392758"/>
    <lineage>
        <taxon>Bacteria</taxon>
        <taxon>Bacillati</taxon>
        <taxon>Actinomycetota</taxon>
        <taxon>Actinomycetes</taxon>
        <taxon>Micromonosporales</taxon>
        <taxon>Micromonosporaceae</taxon>
        <taxon>Rhizocola</taxon>
    </lineage>
</organism>
<evidence type="ECO:0000313" key="3">
    <source>
        <dbReference type="Proteomes" id="UP000612899"/>
    </source>
</evidence>
<evidence type="ECO:0000313" key="2">
    <source>
        <dbReference type="EMBL" id="GIH07411.1"/>
    </source>
</evidence>
<gene>
    <name evidence="2" type="ORF">Rhe02_54780</name>
</gene>
<accession>A0A8J3QBB0</accession>
<dbReference type="AlphaFoldDB" id="A0A8J3QBB0"/>
<name>A0A8J3QBB0_9ACTN</name>
<keyword evidence="3" id="KW-1185">Reference proteome</keyword>
<evidence type="ECO:0000256" key="1">
    <source>
        <dbReference type="SAM" id="MobiDB-lite"/>
    </source>
</evidence>
<protein>
    <recommendedName>
        <fullName evidence="4">PI3K/PI4K catalytic domain-containing protein</fullName>
    </recommendedName>
</protein>